<accession>A0A165FIS1</accession>
<reference evidence="2 3" key="1">
    <citation type="journal article" date="2016" name="Mol. Biol. Evol.">
        <title>Comparative Genomics of Early-Diverging Mushroom-Forming Fungi Provides Insights into the Origins of Lignocellulose Decay Capabilities.</title>
        <authorList>
            <person name="Nagy L.G."/>
            <person name="Riley R."/>
            <person name="Tritt A."/>
            <person name="Adam C."/>
            <person name="Daum C."/>
            <person name="Floudas D."/>
            <person name="Sun H."/>
            <person name="Yadav J.S."/>
            <person name="Pangilinan J."/>
            <person name="Larsson K.H."/>
            <person name="Matsuura K."/>
            <person name="Barry K."/>
            <person name="Labutti K."/>
            <person name="Kuo R."/>
            <person name="Ohm R.A."/>
            <person name="Bhattacharya S.S."/>
            <person name="Shirouzu T."/>
            <person name="Yoshinaga Y."/>
            <person name="Martin F.M."/>
            <person name="Grigoriev I.V."/>
            <person name="Hibbett D.S."/>
        </authorList>
    </citation>
    <scope>NUCLEOTIDE SEQUENCE [LARGE SCALE GENOMIC DNA]</scope>
    <source>
        <strain evidence="2 3">93-53</strain>
    </source>
</reference>
<dbReference type="InParanoid" id="A0A165FIS1"/>
<name>A0A165FIS1_9APHY</name>
<dbReference type="Proteomes" id="UP000076871">
    <property type="component" value="Unassembled WGS sequence"/>
</dbReference>
<evidence type="ECO:0000256" key="1">
    <source>
        <dbReference type="SAM" id="MobiDB-lite"/>
    </source>
</evidence>
<keyword evidence="3" id="KW-1185">Reference proteome</keyword>
<dbReference type="AlphaFoldDB" id="A0A165FIS1"/>
<gene>
    <name evidence="2" type="ORF">LAESUDRAFT_735695</name>
</gene>
<feature type="region of interest" description="Disordered" evidence="1">
    <location>
        <begin position="41"/>
        <end position="69"/>
    </location>
</feature>
<feature type="compositionally biased region" description="Polar residues" evidence="1">
    <location>
        <begin position="297"/>
        <end position="307"/>
    </location>
</feature>
<dbReference type="RefSeq" id="XP_040766773.1">
    <property type="nucleotide sequence ID" value="XM_040910615.1"/>
</dbReference>
<protein>
    <submittedName>
        <fullName evidence="2">Uncharacterized protein</fullName>
    </submittedName>
</protein>
<evidence type="ECO:0000313" key="2">
    <source>
        <dbReference type="EMBL" id="KZT09033.1"/>
    </source>
</evidence>
<proteinExistence type="predicted"/>
<dbReference type="GeneID" id="63827644"/>
<organism evidence="2 3">
    <name type="scientific">Laetiporus sulphureus 93-53</name>
    <dbReference type="NCBI Taxonomy" id="1314785"/>
    <lineage>
        <taxon>Eukaryota</taxon>
        <taxon>Fungi</taxon>
        <taxon>Dikarya</taxon>
        <taxon>Basidiomycota</taxon>
        <taxon>Agaricomycotina</taxon>
        <taxon>Agaricomycetes</taxon>
        <taxon>Polyporales</taxon>
        <taxon>Laetiporus</taxon>
    </lineage>
</organism>
<feature type="compositionally biased region" description="Basic and acidic residues" evidence="1">
    <location>
        <begin position="41"/>
        <end position="50"/>
    </location>
</feature>
<dbReference type="EMBL" id="KV427613">
    <property type="protein sequence ID" value="KZT09033.1"/>
    <property type="molecule type" value="Genomic_DNA"/>
</dbReference>
<feature type="region of interest" description="Disordered" evidence="1">
    <location>
        <begin position="287"/>
        <end position="307"/>
    </location>
</feature>
<evidence type="ECO:0000313" key="3">
    <source>
        <dbReference type="Proteomes" id="UP000076871"/>
    </source>
</evidence>
<sequence length="307" mass="34076">MQAIVSDATASCITYGRAIQRLKEIGVNEQEVHDYIEQLTEQAEHERDCEPSPVLSNEGGEEHDKDGPQLVENPADALAWAIIQQKLIGLQQVGRSHVGADFSFDELFKALGLSLASFGIPQSILTAVPHLAATSPASQGSHLAESFHLCQLDPILDLMQQQRMQVPDVLMDQYVNFKKLFASMEPKDLTAGFAIIKKDHSSPWWIRVFGAWAEVVLHLYPHCSAELDAYHTVILELFHAMAFDPSIAIRVDRAARDAYHKSPFHLDDCPHLQVHILADIMQSSSQTTLGKRAHPEPSSSPSKWATT</sequence>